<dbReference type="PRINTS" id="PR00385">
    <property type="entry name" value="P450"/>
</dbReference>
<dbReference type="Proteomes" id="UP000177798">
    <property type="component" value="Chromosome 5"/>
</dbReference>
<dbReference type="EMBL" id="CP017818">
    <property type="protein sequence ID" value="APA09715.1"/>
    <property type="molecule type" value="Genomic_DNA"/>
</dbReference>
<dbReference type="VEuPathDB" id="FungiDB:sscle_05g044850"/>
<gene>
    <name evidence="10" type="ORF">sscle_05g044850</name>
</gene>
<dbReference type="RefSeq" id="XP_001593179.1">
    <property type="nucleotide sequence ID" value="XM_001593129.1"/>
</dbReference>
<dbReference type="PANTHER" id="PTHR24287:SF17">
    <property type="entry name" value="P450, PUTATIVE (EUROFUNG)-RELATED"/>
    <property type="match status" value="1"/>
</dbReference>
<dbReference type="InterPro" id="IPR002403">
    <property type="entry name" value="Cyt_P450_E_grp-IV"/>
</dbReference>
<dbReference type="InterPro" id="IPR047146">
    <property type="entry name" value="Cyt_P450_E_CYP52_fungi"/>
</dbReference>
<dbReference type="GO" id="GO:0016705">
    <property type="term" value="F:oxidoreductase activity, acting on paired donors, with incorporation or reduction of molecular oxygen"/>
    <property type="evidence" value="ECO:0007669"/>
    <property type="project" value="InterPro"/>
</dbReference>
<evidence type="ECO:0000256" key="5">
    <source>
        <dbReference type="ARBA" id="ARBA00023004"/>
    </source>
</evidence>
<dbReference type="GO" id="GO:0004497">
    <property type="term" value="F:monooxygenase activity"/>
    <property type="evidence" value="ECO:0007669"/>
    <property type="project" value="UniProtKB-KW"/>
</dbReference>
<protein>
    <recommendedName>
        <fullName evidence="12">Cytochrome P450 alkane hydroxylase</fullName>
    </recommendedName>
</protein>
<reference evidence="11" key="1">
    <citation type="journal article" date="2017" name="Genome Biol. Evol.">
        <title>The complete genome sequence of the phytopathogenic fungus Sclerotinia sclerotiorum reveals insights into the genome architecture of broad host range pathogens.</title>
        <authorList>
            <person name="Derbyshire M."/>
            <person name="Denton-Giles M."/>
            <person name="Hegedus D."/>
            <person name="Seifbarghy S."/>
            <person name="Rollins J."/>
            <person name="van Kan J."/>
            <person name="Seidl M.F."/>
            <person name="Faino L."/>
            <person name="Mbengue M."/>
            <person name="Navaud O."/>
            <person name="Raffaele S."/>
            <person name="Hammond-Kosack K."/>
            <person name="Heard S."/>
            <person name="Oliver R."/>
        </authorList>
    </citation>
    <scope>NUCLEOTIDE SEQUENCE [LARGE SCALE GENOMIC DNA]</scope>
    <source>
        <strain evidence="11">ATCC 18683 / 1980 / Ss-1</strain>
    </source>
</reference>
<organism evidence="10 11">
    <name type="scientific">Sclerotinia sclerotiorum (strain ATCC 18683 / 1980 / Ss-1)</name>
    <name type="common">White mold</name>
    <name type="synonym">Whetzelinia sclerotiorum</name>
    <dbReference type="NCBI Taxonomy" id="665079"/>
    <lineage>
        <taxon>Eukaryota</taxon>
        <taxon>Fungi</taxon>
        <taxon>Dikarya</taxon>
        <taxon>Ascomycota</taxon>
        <taxon>Pezizomycotina</taxon>
        <taxon>Leotiomycetes</taxon>
        <taxon>Helotiales</taxon>
        <taxon>Sclerotiniaceae</taxon>
        <taxon>Sclerotinia</taxon>
    </lineage>
</organism>
<sequence length="498" mass="55887">MFDITLIILTGALSILLYGIVTSCANPSSHQHGYERPVTYRHIDPFFGLDLKLQEIRESLRNKGIPFLSNLHKKYGKTISVNNLGTLDIRTIESENLQAAWSANNTDWGYEPFRLPVMGPFCGRGFITTDNESWQKARVLLRPTFSKANISDLKPFISLTKEFFKDIPEDGNTTVDLQPPLASLFVGTSMKFILGITLKPSTGEGPNEVAAFLKAFQKSFIGMGLSFMLGPLQFLIPISLKNDAYKEVQAYLDSLIDTELNAEESALNAQESNSRSLLRGLVRETDDRIEIRDNVLQGMMAVQDTTPVLLSNTLFLLSRNPKVYDRLRDEVRSLALEPSPHLYDRLRDLKFLHNIINESLRLFPTFPILTRISLKDTFLPRGGGKDGNSPIYIPKGTKLWANFYGLHRAESVYGPDIESFNPDRWDSIKPSPWEFMPFGGGPRACVGQHKALAEASYMLARFAQLYKKIESRDARAWAGQQKLTASNVNGCKVVCVPA</sequence>
<keyword evidence="6" id="KW-0843">Virulence</keyword>
<evidence type="ECO:0000256" key="1">
    <source>
        <dbReference type="ARBA" id="ARBA00001971"/>
    </source>
</evidence>
<keyword evidence="3 8" id="KW-0479">Metal-binding</keyword>
<evidence type="ECO:0000256" key="4">
    <source>
        <dbReference type="ARBA" id="ARBA00023002"/>
    </source>
</evidence>
<comment type="similarity">
    <text evidence="2 9">Belongs to the cytochrome P450 family.</text>
</comment>
<dbReference type="InterPro" id="IPR036396">
    <property type="entry name" value="Cyt_P450_sf"/>
</dbReference>
<evidence type="ECO:0000256" key="6">
    <source>
        <dbReference type="ARBA" id="ARBA00023026"/>
    </source>
</evidence>
<evidence type="ECO:0000256" key="3">
    <source>
        <dbReference type="ARBA" id="ARBA00022723"/>
    </source>
</evidence>
<dbReference type="AlphaFoldDB" id="A0A1D9Q443"/>
<dbReference type="OMA" id="KLWANFY"/>
<evidence type="ECO:0000256" key="7">
    <source>
        <dbReference type="ARBA" id="ARBA00023033"/>
    </source>
</evidence>
<evidence type="ECO:0008006" key="12">
    <source>
        <dbReference type="Google" id="ProtNLM"/>
    </source>
</evidence>
<evidence type="ECO:0000256" key="2">
    <source>
        <dbReference type="ARBA" id="ARBA00010617"/>
    </source>
</evidence>
<comment type="cofactor">
    <cofactor evidence="1 8">
        <name>heme</name>
        <dbReference type="ChEBI" id="CHEBI:30413"/>
    </cofactor>
</comment>
<dbReference type="OrthoDB" id="1470350at2759"/>
<proteinExistence type="inferred from homology"/>
<keyword evidence="5 8" id="KW-0408">Iron</keyword>
<keyword evidence="7 9" id="KW-0503">Monooxygenase</keyword>
<dbReference type="InterPro" id="IPR001128">
    <property type="entry name" value="Cyt_P450"/>
</dbReference>
<feature type="binding site" description="axial binding residue" evidence="8">
    <location>
        <position position="445"/>
    </location>
    <ligand>
        <name>heme</name>
        <dbReference type="ChEBI" id="CHEBI:30413"/>
    </ligand>
    <ligandPart>
        <name>Fe</name>
        <dbReference type="ChEBI" id="CHEBI:18248"/>
    </ligandPart>
</feature>
<dbReference type="KEGG" id="ssl:SS1G_06101"/>
<evidence type="ECO:0000313" key="11">
    <source>
        <dbReference type="Proteomes" id="UP000177798"/>
    </source>
</evidence>
<dbReference type="GO" id="GO:0020037">
    <property type="term" value="F:heme binding"/>
    <property type="evidence" value="ECO:0007669"/>
    <property type="project" value="InterPro"/>
</dbReference>
<dbReference type="PANTHER" id="PTHR24287">
    <property type="entry name" value="P450, PUTATIVE (EUROFUNG)-RELATED"/>
    <property type="match status" value="1"/>
</dbReference>
<accession>A0A1D9Q443</accession>
<dbReference type="SUPFAM" id="SSF48264">
    <property type="entry name" value="Cytochrome P450"/>
    <property type="match status" value="1"/>
</dbReference>
<dbReference type="CDD" id="cd11063">
    <property type="entry name" value="CYP52"/>
    <property type="match status" value="1"/>
</dbReference>
<dbReference type="Gene3D" id="1.10.630.10">
    <property type="entry name" value="Cytochrome P450"/>
    <property type="match status" value="1"/>
</dbReference>
<name>A0A1D9Q443_SCLS1</name>
<dbReference type="PROSITE" id="PS00086">
    <property type="entry name" value="CYTOCHROME_P450"/>
    <property type="match status" value="1"/>
</dbReference>
<dbReference type="GO" id="GO:0005506">
    <property type="term" value="F:iron ion binding"/>
    <property type="evidence" value="ECO:0007669"/>
    <property type="project" value="InterPro"/>
</dbReference>
<keyword evidence="4 9" id="KW-0560">Oxidoreductase</keyword>
<keyword evidence="8 9" id="KW-0349">Heme</keyword>
<dbReference type="PRINTS" id="PR00465">
    <property type="entry name" value="EP450IV"/>
</dbReference>
<dbReference type="InterPro" id="IPR017972">
    <property type="entry name" value="Cyt_P450_CS"/>
</dbReference>
<evidence type="ECO:0000256" key="8">
    <source>
        <dbReference type="PIRSR" id="PIRSR602403-1"/>
    </source>
</evidence>
<dbReference type="Pfam" id="PF00067">
    <property type="entry name" value="p450"/>
    <property type="match status" value="1"/>
</dbReference>
<evidence type="ECO:0000313" key="10">
    <source>
        <dbReference type="EMBL" id="APA09715.1"/>
    </source>
</evidence>
<evidence type="ECO:0000256" key="9">
    <source>
        <dbReference type="RuleBase" id="RU000461"/>
    </source>
</evidence>